<dbReference type="SUPFAM" id="SSF55874">
    <property type="entry name" value="ATPase domain of HSP90 chaperone/DNA topoisomerase II/histidine kinase"/>
    <property type="match status" value="1"/>
</dbReference>
<dbReference type="PRINTS" id="PR00344">
    <property type="entry name" value="BCTRLSENSOR"/>
</dbReference>
<keyword evidence="9" id="KW-0902">Two-component regulatory system</keyword>
<dbReference type="Gene3D" id="3.30.565.10">
    <property type="entry name" value="Histidine kinase-like ATPase, C-terminal domain"/>
    <property type="match status" value="1"/>
</dbReference>
<dbReference type="InterPro" id="IPR036890">
    <property type="entry name" value="HATPase_C_sf"/>
</dbReference>
<keyword evidence="14" id="KW-0614">Plasmid</keyword>
<dbReference type="CDD" id="cd00082">
    <property type="entry name" value="HisKA"/>
    <property type="match status" value="1"/>
</dbReference>
<keyword evidence="4" id="KW-0597">Phosphoprotein</keyword>
<feature type="domain" description="HAMP" evidence="13">
    <location>
        <begin position="171"/>
        <end position="226"/>
    </location>
</feature>
<dbReference type="InterPro" id="IPR003661">
    <property type="entry name" value="HisK_dim/P_dom"/>
</dbReference>
<comment type="subcellular location">
    <subcellularLocation>
        <location evidence="2">Membrane</location>
        <topology evidence="2">Multi-pass membrane protein</topology>
    </subcellularLocation>
</comment>
<dbReference type="SUPFAM" id="SSF158472">
    <property type="entry name" value="HAMP domain-like"/>
    <property type="match status" value="1"/>
</dbReference>
<sequence length="449" mass="50342">MTWLFVGIVAFILLAAMGVVYVLQVKSTNVEFRQRLRDRAELTGYIFLERDEVKTDAFRAFQRRYLRTLPGEVLQVYDAQLQPRFIEQDHRIQISHQLLARIVTQKEVYFEIGVQQAVGVFYQDNQGDYVIVAAAENSSGRARLKSLATILVSISLGSLLVIYVAGWGFAGRVLAPIAAVNNQVNRITSHDLHLRLSESKKDKQDEIARLVRTFNRMLDRLEDGFESQRAFVTNASHELRTPLTAAIGELQVLLTRDREPAAYQEALASVLDEMQQMKLLVNNLLELTQATGTQAGTDSIRLDELLWETHNAVDRTQRHRVVLTIEELPATTDQLEIQGNRQLLYRAFTNLLDNALKYSGGQPVAVQFGLQDNWVYLRITDMGIGIPAKDLDYIFQPFFRSANARGFTGHGVGLALARRIIELHGGRLQIESALGSGTTATVTFGALAA</sequence>
<keyword evidence="15" id="KW-1185">Reference proteome</keyword>
<dbReference type="EMBL" id="CP094670">
    <property type="protein sequence ID" value="UOG77356.1"/>
    <property type="molecule type" value="Genomic_DNA"/>
</dbReference>
<evidence type="ECO:0000313" key="14">
    <source>
        <dbReference type="EMBL" id="UOG77356.1"/>
    </source>
</evidence>
<dbReference type="GO" id="GO:0005524">
    <property type="term" value="F:ATP binding"/>
    <property type="evidence" value="ECO:0007669"/>
    <property type="project" value="UniProtKB-KW"/>
</dbReference>
<geneLocation type="plasmid" evidence="14 15">
    <name>unnamed1</name>
</geneLocation>
<dbReference type="Pfam" id="PF02518">
    <property type="entry name" value="HATPase_c"/>
    <property type="match status" value="1"/>
</dbReference>
<evidence type="ECO:0000256" key="2">
    <source>
        <dbReference type="ARBA" id="ARBA00004141"/>
    </source>
</evidence>
<feature type="transmembrane region" description="Helical" evidence="11">
    <location>
        <begin position="6"/>
        <end position="25"/>
    </location>
</feature>
<dbReference type="EC" id="2.7.13.3" evidence="3"/>
<evidence type="ECO:0000256" key="4">
    <source>
        <dbReference type="ARBA" id="ARBA00022553"/>
    </source>
</evidence>
<evidence type="ECO:0000256" key="7">
    <source>
        <dbReference type="ARBA" id="ARBA00022777"/>
    </source>
</evidence>
<evidence type="ECO:0000256" key="11">
    <source>
        <dbReference type="SAM" id="Phobius"/>
    </source>
</evidence>
<dbReference type="InterPro" id="IPR036097">
    <property type="entry name" value="HisK_dim/P_sf"/>
</dbReference>
<dbReference type="Pfam" id="PF00512">
    <property type="entry name" value="HisKA"/>
    <property type="match status" value="1"/>
</dbReference>
<dbReference type="CDD" id="cd00075">
    <property type="entry name" value="HATPase"/>
    <property type="match status" value="1"/>
</dbReference>
<evidence type="ECO:0000256" key="5">
    <source>
        <dbReference type="ARBA" id="ARBA00022679"/>
    </source>
</evidence>
<gene>
    <name evidence="14" type="ORF">MTX78_23295</name>
</gene>
<proteinExistence type="predicted"/>
<evidence type="ECO:0000256" key="10">
    <source>
        <dbReference type="ARBA" id="ARBA00023136"/>
    </source>
</evidence>
<keyword evidence="5" id="KW-0808">Transferase</keyword>
<dbReference type="CDD" id="cd06225">
    <property type="entry name" value="HAMP"/>
    <property type="match status" value="1"/>
</dbReference>
<evidence type="ECO:0000256" key="8">
    <source>
        <dbReference type="ARBA" id="ARBA00022989"/>
    </source>
</evidence>
<reference evidence="14 15" key="1">
    <citation type="submission" date="2022-03" db="EMBL/GenBank/DDBJ databases">
        <title>Hymenobactersp. isolated from the air.</title>
        <authorList>
            <person name="Won M."/>
            <person name="Kwon S.-W."/>
        </authorList>
    </citation>
    <scope>NUCLEOTIDE SEQUENCE [LARGE SCALE GENOMIC DNA]</scope>
    <source>
        <strain evidence="14 15">KACC 21982</strain>
        <plasmid evidence="14 15">unnamed1</plasmid>
    </source>
</reference>
<dbReference type="SMART" id="SM00304">
    <property type="entry name" value="HAMP"/>
    <property type="match status" value="1"/>
</dbReference>
<evidence type="ECO:0000256" key="9">
    <source>
        <dbReference type="ARBA" id="ARBA00023012"/>
    </source>
</evidence>
<keyword evidence="14" id="KW-0547">Nucleotide-binding</keyword>
<dbReference type="PANTHER" id="PTHR45436:SF15">
    <property type="entry name" value="SENSOR HISTIDINE KINASE CUSS"/>
    <property type="match status" value="1"/>
</dbReference>
<dbReference type="PROSITE" id="PS50885">
    <property type="entry name" value="HAMP"/>
    <property type="match status" value="1"/>
</dbReference>
<keyword evidence="10 11" id="KW-0472">Membrane</keyword>
<evidence type="ECO:0000259" key="12">
    <source>
        <dbReference type="PROSITE" id="PS50109"/>
    </source>
</evidence>
<keyword evidence="14" id="KW-0067">ATP-binding</keyword>
<dbReference type="SMART" id="SM00387">
    <property type="entry name" value="HATPase_c"/>
    <property type="match status" value="1"/>
</dbReference>
<dbReference type="Proteomes" id="UP000831113">
    <property type="component" value="Plasmid unnamed1"/>
</dbReference>
<evidence type="ECO:0000259" key="13">
    <source>
        <dbReference type="PROSITE" id="PS50885"/>
    </source>
</evidence>
<keyword evidence="7" id="KW-0418">Kinase</keyword>
<keyword evidence="8 11" id="KW-1133">Transmembrane helix</keyword>
<dbReference type="SMART" id="SM00388">
    <property type="entry name" value="HisKA"/>
    <property type="match status" value="1"/>
</dbReference>
<evidence type="ECO:0000256" key="1">
    <source>
        <dbReference type="ARBA" id="ARBA00000085"/>
    </source>
</evidence>
<evidence type="ECO:0000256" key="6">
    <source>
        <dbReference type="ARBA" id="ARBA00022692"/>
    </source>
</evidence>
<dbReference type="InterPro" id="IPR003660">
    <property type="entry name" value="HAMP_dom"/>
</dbReference>
<dbReference type="Gene3D" id="6.10.340.10">
    <property type="match status" value="1"/>
</dbReference>
<dbReference type="SUPFAM" id="SSF47384">
    <property type="entry name" value="Homodimeric domain of signal transducing histidine kinase"/>
    <property type="match status" value="1"/>
</dbReference>
<evidence type="ECO:0000313" key="15">
    <source>
        <dbReference type="Proteomes" id="UP000831113"/>
    </source>
</evidence>
<dbReference type="InterPro" id="IPR004358">
    <property type="entry name" value="Sig_transdc_His_kin-like_C"/>
</dbReference>
<name>A0ABY4D4Z4_9BACT</name>
<dbReference type="Gene3D" id="1.10.287.130">
    <property type="match status" value="1"/>
</dbReference>
<dbReference type="PANTHER" id="PTHR45436">
    <property type="entry name" value="SENSOR HISTIDINE KINASE YKOH"/>
    <property type="match status" value="1"/>
</dbReference>
<accession>A0ABY4D4Z4</accession>
<protein>
    <recommendedName>
        <fullName evidence="3">histidine kinase</fullName>
        <ecNumber evidence="3">2.7.13.3</ecNumber>
    </recommendedName>
</protein>
<dbReference type="InterPro" id="IPR050428">
    <property type="entry name" value="TCS_sensor_his_kinase"/>
</dbReference>
<evidence type="ECO:0000256" key="3">
    <source>
        <dbReference type="ARBA" id="ARBA00012438"/>
    </source>
</evidence>
<dbReference type="InterPro" id="IPR005467">
    <property type="entry name" value="His_kinase_dom"/>
</dbReference>
<keyword evidence="6 11" id="KW-0812">Transmembrane</keyword>
<organism evidence="14 15">
    <name type="scientific">Hymenobacter tibetensis</name>
    <dbReference type="NCBI Taxonomy" id="497967"/>
    <lineage>
        <taxon>Bacteria</taxon>
        <taxon>Pseudomonadati</taxon>
        <taxon>Bacteroidota</taxon>
        <taxon>Cytophagia</taxon>
        <taxon>Cytophagales</taxon>
        <taxon>Hymenobacteraceae</taxon>
        <taxon>Hymenobacter</taxon>
    </lineage>
</organism>
<comment type="catalytic activity">
    <reaction evidence="1">
        <text>ATP + protein L-histidine = ADP + protein N-phospho-L-histidine.</text>
        <dbReference type="EC" id="2.7.13.3"/>
    </reaction>
</comment>
<feature type="transmembrane region" description="Helical" evidence="11">
    <location>
        <begin position="147"/>
        <end position="170"/>
    </location>
</feature>
<dbReference type="PROSITE" id="PS50109">
    <property type="entry name" value="HIS_KIN"/>
    <property type="match status" value="1"/>
</dbReference>
<dbReference type="Pfam" id="PF00672">
    <property type="entry name" value="HAMP"/>
    <property type="match status" value="1"/>
</dbReference>
<dbReference type="RefSeq" id="WP_243803106.1">
    <property type="nucleotide sequence ID" value="NZ_CP094670.1"/>
</dbReference>
<dbReference type="InterPro" id="IPR003594">
    <property type="entry name" value="HATPase_dom"/>
</dbReference>
<feature type="domain" description="Histidine kinase" evidence="12">
    <location>
        <begin position="234"/>
        <end position="448"/>
    </location>
</feature>